<dbReference type="Proteomes" id="UP001501867">
    <property type="component" value="Unassembled WGS sequence"/>
</dbReference>
<feature type="region of interest" description="Disordered" evidence="1">
    <location>
        <begin position="102"/>
        <end position="159"/>
    </location>
</feature>
<comment type="caution">
    <text evidence="3">The sequence shown here is derived from an EMBL/GenBank/DDBJ whole genome shotgun (WGS) entry which is preliminary data.</text>
</comment>
<protein>
    <recommendedName>
        <fullName evidence="2">Helicase-associated domain-containing protein</fullName>
    </recommendedName>
</protein>
<feature type="compositionally biased region" description="Basic residues" evidence="1">
    <location>
        <begin position="132"/>
        <end position="146"/>
    </location>
</feature>
<name>A0ABP3FXR2_9ACTN</name>
<organism evidence="3 4">
    <name type="scientific">Streptomyces polychromogenes</name>
    <dbReference type="NCBI Taxonomy" id="67342"/>
    <lineage>
        <taxon>Bacteria</taxon>
        <taxon>Bacillati</taxon>
        <taxon>Actinomycetota</taxon>
        <taxon>Actinomycetes</taxon>
        <taxon>Kitasatosporales</taxon>
        <taxon>Streptomycetaceae</taxon>
        <taxon>Streptomyces</taxon>
    </lineage>
</organism>
<evidence type="ECO:0000259" key="2">
    <source>
        <dbReference type="Pfam" id="PF03457"/>
    </source>
</evidence>
<accession>A0ABP3FXR2</accession>
<feature type="domain" description="Helicase-associated" evidence="2">
    <location>
        <begin position="29"/>
        <end position="91"/>
    </location>
</feature>
<evidence type="ECO:0000313" key="3">
    <source>
        <dbReference type="EMBL" id="GAA0327841.1"/>
    </source>
</evidence>
<gene>
    <name evidence="3" type="ORF">GCM10010302_78520</name>
</gene>
<dbReference type="Pfam" id="PF03457">
    <property type="entry name" value="HA"/>
    <property type="match status" value="1"/>
</dbReference>
<sequence length="159" mass="17688">MPRPASTPKTPTVSQAAIDKDWNPGERGWTVDWQRHYAYLTQLLDEGARLTAITPGVTRHREDIGRWLATQRRDWNRLNPKQQTRLGKLGVTPARVVRACQAPAKKKANLHVGPGRGSLRRGRTGPGAVPRPGRRRSPRPTARRTIARWGGAQDWGVGG</sequence>
<dbReference type="EMBL" id="BAAABV010000047">
    <property type="protein sequence ID" value="GAA0327841.1"/>
    <property type="molecule type" value="Genomic_DNA"/>
</dbReference>
<proteinExistence type="predicted"/>
<dbReference type="InterPro" id="IPR005114">
    <property type="entry name" value="Helicase_assoc"/>
</dbReference>
<keyword evidence="4" id="KW-1185">Reference proteome</keyword>
<evidence type="ECO:0000256" key="1">
    <source>
        <dbReference type="SAM" id="MobiDB-lite"/>
    </source>
</evidence>
<dbReference type="RefSeq" id="WP_351650915.1">
    <property type="nucleotide sequence ID" value="NZ_BAAABV010000047.1"/>
</dbReference>
<evidence type="ECO:0000313" key="4">
    <source>
        <dbReference type="Proteomes" id="UP001501867"/>
    </source>
</evidence>
<reference evidence="4" key="1">
    <citation type="journal article" date="2019" name="Int. J. Syst. Evol. Microbiol.">
        <title>The Global Catalogue of Microorganisms (GCM) 10K type strain sequencing project: providing services to taxonomists for standard genome sequencing and annotation.</title>
        <authorList>
            <consortium name="The Broad Institute Genomics Platform"/>
            <consortium name="The Broad Institute Genome Sequencing Center for Infectious Disease"/>
            <person name="Wu L."/>
            <person name="Ma J."/>
        </authorList>
    </citation>
    <scope>NUCLEOTIDE SEQUENCE [LARGE SCALE GENOMIC DNA]</scope>
    <source>
        <strain evidence="4">JCM 4505</strain>
    </source>
</reference>